<evidence type="ECO:0000256" key="5">
    <source>
        <dbReference type="ARBA" id="ARBA00023152"/>
    </source>
</evidence>
<dbReference type="Gene3D" id="3.40.720.10">
    <property type="entry name" value="Alkaline Phosphatase, subunit A"/>
    <property type="match status" value="2"/>
</dbReference>
<dbReference type="Pfam" id="PF10143">
    <property type="entry name" value="PhosphMutase"/>
    <property type="match status" value="1"/>
</dbReference>
<evidence type="ECO:0000313" key="7">
    <source>
        <dbReference type="EMBL" id="WNM63140.1"/>
    </source>
</evidence>
<keyword evidence="8" id="KW-1185">Reference proteome</keyword>
<dbReference type="SUPFAM" id="SSF53649">
    <property type="entry name" value="Alkaline phosphatase-like"/>
    <property type="match status" value="1"/>
</dbReference>
<dbReference type="EMBL" id="CP116968">
    <property type="protein sequence ID" value="WNM63140.1"/>
    <property type="molecule type" value="Genomic_DNA"/>
</dbReference>
<gene>
    <name evidence="7" type="ORF">PQG83_05135</name>
</gene>
<keyword evidence="7" id="KW-0808">Transferase</keyword>
<accession>A0AA96GMS9</accession>
<comment type="pathway">
    <text evidence="3">Carbohydrate degradation.</text>
</comment>
<dbReference type="PIRSF" id="PIRSF006392">
    <property type="entry name" value="IPGAM_arch"/>
    <property type="match status" value="1"/>
</dbReference>
<comment type="catalytic activity">
    <reaction evidence="1">
        <text>(2R)-2-phosphoglycerate = (2R)-3-phosphoglycerate</text>
        <dbReference type="Rhea" id="RHEA:15901"/>
        <dbReference type="ChEBI" id="CHEBI:58272"/>
        <dbReference type="ChEBI" id="CHEBI:58289"/>
        <dbReference type="EC" id="5.4.2.12"/>
    </reaction>
</comment>
<evidence type="ECO:0000259" key="6">
    <source>
        <dbReference type="Pfam" id="PF01676"/>
    </source>
</evidence>
<comment type="similarity">
    <text evidence="4">Belongs to the BPG-independent phosphoglycerate mutase family. A-PGAM subfamily.</text>
</comment>
<dbReference type="Proteomes" id="UP001302494">
    <property type="component" value="Chromosome"/>
</dbReference>
<dbReference type="GO" id="GO:0016740">
    <property type="term" value="F:transferase activity"/>
    <property type="evidence" value="ECO:0007669"/>
    <property type="project" value="UniProtKB-KW"/>
</dbReference>
<dbReference type="PANTHER" id="PTHR31209:SF0">
    <property type="entry name" value="METALLOENZYME DOMAIN-CONTAINING PROTEIN"/>
    <property type="match status" value="1"/>
</dbReference>
<sequence>MQQKIYMVVMCGAGDRSIAELGGMTPLAAAYTPHADVLAERGVQGMVTVIDGDICPESDSGIMALLGYDPKLYYTGRGSLEAIGLEFMNPGENAVGFRVNFASYDENQRCLDRRTARDLLDEELQALVASVRDNSVLNASLGVHSAIEGFGRHRGVVCLKTSDRPLSANVSNTDPGFKKVGPFGIPNKTFRSIPLPCRPLDETPAAAFTAGLVNRFTEESSKILRKHEVNAARLARGALSANILLFRDAGGEAPDLASFHARFGWSLAIYGQVPAERGLCKLLGGAWRDARQEQNCGDEYYFRDLVNSLLSDPSDVIVVHLKGPDEPGHDGRPIEKTRALERIDQLFTGPLVEGSGTDDVIILTADHATPCDLGIHSADPVPVLISARSIPKDASDRYCENQARNGALPVKIASDLLDYLQRILGNS</sequence>
<dbReference type="InterPro" id="IPR017850">
    <property type="entry name" value="Alkaline_phosphatase_core_sf"/>
</dbReference>
<evidence type="ECO:0000256" key="4">
    <source>
        <dbReference type="ARBA" id="ARBA00005524"/>
    </source>
</evidence>
<dbReference type="AlphaFoldDB" id="A0AA96GMS9"/>
<proteinExistence type="inferred from homology"/>
<evidence type="ECO:0000256" key="2">
    <source>
        <dbReference type="ARBA" id="ARBA00002315"/>
    </source>
</evidence>
<protein>
    <submittedName>
        <fullName evidence="7">CMP-5'-phosphonoformate--3-phosphoglycerate phosphonoformyl transferase</fullName>
    </submittedName>
</protein>
<evidence type="ECO:0000256" key="3">
    <source>
        <dbReference type="ARBA" id="ARBA00004921"/>
    </source>
</evidence>
<dbReference type="InterPro" id="IPR006124">
    <property type="entry name" value="Metalloenzyme"/>
</dbReference>
<keyword evidence="5" id="KW-0324">Glycolysis</keyword>
<dbReference type="RefSeq" id="WP_312747515.1">
    <property type="nucleotide sequence ID" value="NZ_CP116968.1"/>
</dbReference>
<name>A0AA96GMS9_9BACT</name>
<organism evidence="7 8">
    <name type="scientific">Candidatus Nitrospira neomarina</name>
    <dbReference type="NCBI Taxonomy" id="3020899"/>
    <lineage>
        <taxon>Bacteria</taxon>
        <taxon>Pseudomonadati</taxon>
        <taxon>Nitrospirota</taxon>
        <taxon>Nitrospiria</taxon>
        <taxon>Nitrospirales</taxon>
        <taxon>Nitrospiraceae</taxon>
        <taxon>Nitrospira</taxon>
    </lineage>
</organism>
<dbReference type="Pfam" id="PF01676">
    <property type="entry name" value="Metalloenzyme"/>
    <property type="match status" value="1"/>
</dbReference>
<dbReference type="CDD" id="cd16011">
    <property type="entry name" value="iPGM_like"/>
    <property type="match status" value="1"/>
</dbReference>
<comment type="function">
    <text evidence="2">Catalyzes the interconversion of 2-phosphoglycerate and 3-phosphoglycerate.</text>
</comment>
<dbReference type="KEGG" id="nneo:PQG83_05135"/>
<dbReference type="InterPro" id="IPR004456">
    <property type="entry name" value="Pglycerate_mutase_ApgM"/>
</dbReference>
<dbReference type="GO" id="GO:0006096">
    <property type="term" value="P:glycolytic process"/>
    <property type="evidence" value="ECO:0007669"/>
    <property type="project" value="UniProtKB-KW"/>
</dbReference>
<dbReference type="GO" id="GO:0004619">
    <property type="term" value="F:phosphoglycerate mutase activity"/>
    <property type="evidence" value="ECO:0007669"/>
    <property type="project" value="UniProtKB-EC"/>
</dbReference>
<evidence type="ECO:0000256" key="1">
    <source>
        <dbReference type="ARBA" id="ARBA00000370"/>
    </source>
</evidence>
<feature type="domain" description="Metalloenzyme" evidence="6">
    <location>
        <begin position="4"/>
        <end position="399"/>
    </location>
</feature>
<reference evidence="7 8" key="1">
    <citation type="submission" date="2023-01" db="EMBL/GenBank/DDBJ databases">
        <title>Cultivation and genomic characterization of new, ubiquitous marine nitrite-oxidizing bacteria from the Nitrospirales.</title>
        <authorList>
            <person name="Mueller A.J."/>
            <person name="Daebeler A."/>
            <person name="Herbold C.W."/>
            <person name="Kirkegaard R.H."/>
            <person name="Daims H."/>
        </authorList>
    </citation>
    <scope>NUCLEOTIDE SEQUENCE [LARGE SCALE GENOMIC DNA]</scope>
    <source>
        <strain evidence="7 8">DK</strain>
    </source>
</reference>
<dbReference type="NCBIfam" id="NF038358">
    <property type="entry name" value="phophono_PhpG"/>
    <property type="match status" value="1"/>
</dbReference>
<dbReference type="GO" id="GO:0046872">
    <property type="term" value="F:metal ion binding"/>
    <property type="evidence" value="ECO:0007669"/>
    <property type="project" value="InterPro"/>
</dbReference>
<dbReference type="PANTHER" id="PTHR31209">
    <property type="entry name" value="COFACTOR-INDEPENDENT PHOSPHOGLYCERATE MUTASE"/>
    <property type="match status" value="1"/>
</dbReference>
<evidence type="ECO:0000313" key="8">
    <source>
        <dbReference type="Proteomes" id="UP001302494"/>
    </source>
</evidence>